<keyword evidence="1" id="KW-0812">Transmembrane</keyword>
<comment type="caution">
    <text evidence="2">The sequence shown here is derived from an EMBL/GenBank/DDBJ whole genome shotgun (WGS) entry which is preliminary data.</text>
</comment>
<feature type="transmembrane region" description="Helical" evidence="1">
    <location>
        <begin position="7"/>
        <end position="28"/>
    </location>
</feature>
<accession>A0A8I1Y9F6</accession>
<name>A0A8I1Y9F6_BRAEL</name>
<dbReference type="EMBL" id="JAFICZ010000001">
    <property type="protein sequence ID" value="MBP1294434.1"/>
    <property type="molecule type" value="Genomic_DNA"/>
</dbReference>
<evidence type="ECO:0000256" key="1">
    <source>
        <dbReference type="SAM" id="Phobius"/>
    </source>
</evidence>
<dbReference type="Proteomes" id="UP000673383">
    <property type="component" value="Unassembled WGS sequence"/>
</dbReference>
<proteinExistence type="predicted"/>
<organism evidence="2 3">
    <name type="scientific">Bradyrhizobium elkanii</name>
    <dbReference type="NCBI Taxonomy" id="29448"/>
    <lineage>
        <taxon>Bacteria</taxon>
        <taxon>Pseudomonadati</taxon>
        <taxon>Pseudomonadota</taxon>
        <taxon>Alphaproteobacteria</taxon>
        <taxon>Hyphomicrobiales</taxon>
        <taxon>Nitrobacteraceae</taxon>
        <taxon>Bradyrhizobium</taxon>
    </lineage>
</organism>
<dbReference type="AlphaFoldDB" id="A0A8I1Y9F6"/>
<sequence>MAERYDRITIAGYVAIAFGVAALIWLLMS</sequence>
<protein>
    <submittedName>
        <fullName evidence="2">Uncharacterized protein</fullName>
    </submittedName>
</protein>
<evidence type="ECO:0000313" key="3">
    <source>
        <dbReference type="Proteomes" id="UP000673383"/>
    </source>
</evidence>
<keyword evidence="1" id="KW-1133">Transmembrane helix</keyword>
<evidence type="ECO:0000313" key="2">
    <source>
        <dbReference type="EMBL" id="MBP1294434.1"/>
    </source>
</evidence>
<reference evidence="2" key="1">
    <citation type="submission" date="2021-02" db="EMBL/GenBank/DDBJ databases">
        <title>Genomic Encyclopedia of Type Strains, Phase IV (KMG-V): Genome sequencing to study the core and pangenomes of soil and plant-associated prokaryotes.</title>
        <authorList>
            <person name="Whitman W."/>
        </authorList>
    </citation>
    <scope>NUCLEOTIDE SEQUENCE</scope>
    <source>
        <strain evidence="2">USDA 406</strain>
    </source>
</reference>
<gene>
    <name evidence="2" type="ORF">JOH49_004187</name>
</gene>
<keyword evidence="1" id="KW-0472">Membrane</keyword>